<dbReference type="InterPro" id="IPR013783">
    <property type="entry name" value="Ig-like_fold"/>
</dbReference>
<dbReference type="InterPro" id="IPR031549">
    <property type="entry name" value="ASH"/>
</dbReference>
<name>A0A1B6CEZ2_9HEMI</name>
<keyword evidence="2" id="KW-0963">Cytoplasm</keyword>
<evidence type="ECO:0000256" key="2">
    <source>
        <dbReference type="ARBA" id="ARBA00022490"/>
    </source>
</evidence>
<dbReference type="AlphaFoldDB" id="A0A1B6CEZ2"/>
<protein>
    <recommendedName>
        <fullName evidence="3">Abnormal spindle-like microcephaly-associated protein ASH domain-containing protein</fullName>
    </recommendedName>
</protein>
<dbReference type="EMBL" id="GEDC01025307">
    <property type="protein sequence ID" value="JAS11991.1"/>
    <property type="molecule type" value="Transcribed_RNA"/>
</dbReference>
<dbReference type="GO" id="GO:0005737">
    <property type="term" value="C:cytoplasm"/>
    <property type="evidence" value="ECO:0007669"/>
    <property type="project" value="UniProtKB-SubCell"/>
</dbReference>
<proteinExistence type="predicted"/>
<accession>A0A1B6CEZ2</accession>
<reference evidence="4" key="1">
    <citation type="submission" date="2015-12" db="EMBL/GenBank/DDBJ databases">
        <title>De novo transcriptome assembly of four potential Pierce s Disease insect vectors from Arizona vineyards.</title>
        <authorList>
            <person name="Tassone E.E."/>
        </authorList>
    </citation>
    <scope>NUCLEOTIDE SEQUENCE</scope>
</reference>
<dbReference type="Pfam" id="PF15780">
    <property type="entry name" value="ASH"/>
    <property type="match status" value="1"/>
</dbReference>
<organism evidence="4">
    <name type="scientific">Clastoptera arizonana</name>
    <name type="common">Arizona spittle bug</name>
    <dbReference type="NCBI Taxonomy" id="38151"/>
    <lineage>
        <taxon>Eukaryota</taxon>
        <taxon>Metazoa</taxon>
        <taxon>Ecdysozoa</taxon>
        <taxon>Arthropoda</taxon>
        <taxon>Hexapoda</taxon>
        <taxon>Insecta</taxon>
        <taxon>Pterygota</taxon>
        <taxon>Neoptera</taxon>
        <taxon>Paraneoptera</taxon>
        <taxon>Hemiptera</taxon>
        <taxon>Auchenorrhyncha</taxon>
        <taxon>Cercopoidea</taxon>
        <taxon>Clastopteridae</taxon>
        <taxon>Clastoptera</taxon>
    </lineage>
</organism>
<evidence type="ECO:0000313" key="4">
    <source>
        <dbReference type="EMBL" id="JAS11991.1"/>
    </source>
</evidence>
<dbReference type="Gene3D" id="2.60.40.10">
    <property type="entry name" value="Immunoglobulins"/>
    <property type="match status" value="1"/>
</dbReference>
<feature type="non-terminal residue" evidence="4">
    <location>
        <position position="226"/>
    </location>
</feature>
<sequence length="226" mass="25724">MACSSTFFEIQNSPLRNKKPNMEQEVLVLAPFSKHPKICFENIKVKTSSSAVIILRNPSECDIMVELQNLPEPSKGFLFNQTAVLVPAGKDETLEIIWEPLECGSLRHSIKVFDKVKNRRIAEIILIASSYKPKKLQKRGLTNPNLKIRNMSLPNTTKLSKQCKQMDQNTIYNEENKENVSAPINTISDYDSVSTIHNKTFSIESLSPKRTPLLESISKEERRVTY</sequence>
<comment type="subcellular location">
    <subcellularLocation>
        <location evidence="1">Cytoplasm</location>
    </subcellularLocation>
</comment>
<gene>
    <name evidence="4" type="ORF">g.15955</name>
</gene>
<evidence type="ECO:0000256" key="1">
    <source>
        <dbReference type="ARBA" id="ARBA00004496"/>
    </source>
</evidence>
<feature type="domain" description="Abnormal spindle-like microcephaly-associated protein ASH" evidence="3">
    <location>
        <begin position="26"/>
        <end position="114"/>
    </location>
</feature>
<evidence type="ECO:0000259" key="3">
    <source>
        <dbReference type="Pfam" id="PF15780"/>
    </source>
</evidence>